<dbReference type="InterPro" id="IPR001279">
    <property type="entry name" value="Metallo-B-lactamas"/>
</dbReference>
<dbReference type="Proteomes" id="UP000295210">
    <property type="component" value="Unassembled WGS sequence"/>
</dbReference>
<dbReference type="PANTHER" id="PTHR30619">
    <property type="entry name" value="DNA INTERNALIZATION/COMPETENCE PROTEIN COMEC/REC2"/>
    <property type="match status" value="1"/>
</dbReference>
<feature type="domain" description="Metallo-beta-lactamase" evidence="2">
    <location>
        <begin position="40"/>
        <end position="162"/>
    </location>
</feature>
<keyword evidence="1" id="KW-0732">Signal</keyword>
<sequence length="348" mass="37563">MRFAFRLLLTLLVLIPASLIFAASAPMSGPLTVYFIDVEGGQSTLFVTPDKHSLLVDTGWPDHSDRDADRIVAAAKDAGLEHIDYVLITHFHVDHVGGVPQLASKIKIGTFIDHGVNRETSDAATEKGYEAYKALLATGKYKRITPKLGDTLPIPGLHAVVVSEDGNLIQKPLPGGGEANQYCASSPEKPADQTENARSLGIAMTYGKLRMIDLGDLTWDKERSLVCPANKLGHVDIYIVSHHGWDHSSSPAFVDGLAPRVAIMDNGETKGGSASTLDIIRKSPRLETLWQLHASAEGGAAHNTPDQYIANLMGPPDVGNYLKLTAMQNGSFSVYNPRTRATKDYAAK</sequence>
<protein>
    <submittedName>
        <fullName evidence="3">Metallo-beta-lactamase superfamily protein</fullName>
    </submittedName>
</protein>
<proteinExistence type="predicted"/>
<dbReference type="Pfam" id="PF00753">
    <property type="entry name" value="Lactamase_B"/>
    <property type="match status" value="1"/>
</dbReference>
<dbReference type="OrthoDB" id="9761531at2"/>
<evidence type="ECO:0000259" key="2">
    <source>
        <dbReference type="Pfam" id="PF00753"/>
    </source>
</evidence>
<accession>A0A4R1L3F9</accession>
<reference evidence="3 4" key="1">
    <citation type="submission" date="2019-03" db="EMBL/GenBank/DDBJ databases">
        <title>Genomic Encyclopedia of Type Strains, Phase IV (KMG-IV): sequencing the most valuable type-strain genomes for metagenomic binning, comparative biology and taxonomic classification.</title>
        <authorList>
            <person name="Goeker M."/>
        </authorList>
    </citation>
    <scope>NUCLEOTIDE SEQUENCE [LARGE SCALE GENOMIC DNA]</scope>
    <source>
        <strain evidence="3 4">DSM 103428</strain>
    </source>
</reference>
<dbReference type="PANTHER" id="PTHR30619:SF1">
    <property type="entry name" value="RECOMBINATION PROTEIN 2"/>
    <property type="match status" value="1"/>
</dbReference>
<evidence type="ECO:0000313" key="3">
    <source>
        <dbReference type="EMBL" id="TCK72576.1"/>
    </source>
</evidence>
<feature type="signal peptide" evidence="1">
    <location>
        <begin position="1"/>
        <end position="22"/>
    </location>
</feature>
<evidence type="ECO:0000256" key="1">
    <source>
        <dbReference type="SAM" id="SignalP"/>
    </source>
</evidence>
<name>A0A4R1L3F9_9BACT</name>
<keyword evidence="4" id="KW-1185">Reference proteome</keyword>
<dbReference type="AlphaFoldDB" id="A0A4R1L3F9"/>
<dbReference type="SUPFAM" id="SSF56281">
    <property type="entry name" value="Metallo-hydrolase/oxidoreductase"/>
    <property type="match status" value="1"/>
</dbReference>
<gene>
    <name evidence="3" type="ORF">C7378_2161</name>
</gene>
<dbReference type="InterPro" id="IPR052159">
    <property type="entry name" value="Competence_DNA_uptake"/>
</dbReference>
<evidence type="ECO:0000313" key="4">
    <source>
        <dbReference type="Proteomes" id="UP000295210"/>
    </source>
</evidence>
<dbReference type="EMBL" id="SMGK01000003">
    <property type="protein sequence ID" value="TCK72576.1"/>
    <property type="molecule type" value="Genomic_DNA"/>
</dbReference>
<organism evidence="3 4">
    <name type="scientific">Acidipila rosea</name>
    <dbReference type="NCBI Taxonomy" id="768535"/>
    <lineage>
        <taxon>Bacteria</taxon>
        <taxon>Pseudomonadati</taxon>
        <taxon>Acidobacteriota</taxon>
        <taxon>Terriglobia</taxon>
        <taxon>Terriglobales</taxon>
        <taxon>Acidobacteriaceae</taxon>
        <taxon>Acidipila</taxon>
    </lineage>
</organism>
<dbReference type="Gene3D" id="3.60.15.10">
    <property type="entry name" value="Ribonuclease Z/Hydroxyacylglutathione hydrolase-like"/>
    <property type="match status" value="1"/>
</dbReference>
<comment type="caution">
    <text evidence="3">The sequence shown here is derived from an EMBL/GenBank/DDBJ whole genome shotgun (WGS) entry which is preliminary data.</text>
</comment>
<feature type="chain" id="PRO_5020676125" evidence="1">
    <location>
        <begin position="23"/>
        <end position="348"/>
    </location>
</feature>
<dbReference type="RefSeq" id="WP_131996068.1">
    <property type="nucleotide sequence ID" value="NZ_SMGK01000003.1"/>
</dbReference>
<dbReference type="InterPro" id="IPR036866">
    <property type="entry name" value="RibonucZ/Hydroxyglut_hydro"/>
</dbReference>